<evidence type="ECO:0000313" key="11">
    <source>
        <dbReference type="Proteomes" id="UP000054270"/>
    </source>
</evidence>
<dbReference type="Pfam" id="PF00704">
    <property type="entry name" value="Glyco_hydro_18"/>
    <property type="match status" value="1"/>
</dbReference>
<accession>A0A0D2Q033</accession>
<dbReference type="PROSITE" id="PS51910">
    <property type="entry name" value="GH18_2"/>
    <property type="match status" value="1"/>
</dbReference>
<evidence type="ECO:0000256" key="8">
    <source>
        <dbReference type="RuleBase" id="RU004453"/>
    </source>
</evidence>
<dbReference type="AlphaFoldDB" id="A0A0D2Q033"/>
<name>A0A0D2Q033_HYPSF</name>
<dbReference type="GO" id="GO:0006032">
    <property type="term" value="P:chitin catabolic process"/>
    <property type="evidence" value="ECO:0007669"/>
    <property type="project" value="UniProtKB-KW"/>
</dbReference>
<sequence length="247" mass="26628">MSTASNRAKLVNNLMEAVNTYGLDGIDIDWEYPNSPGAGNPHSSADSANLLEFFKELRNELGSAKIISAAVTQLPWLDQKGSPLKDVSEYAKYMTFVNIMNYDVFDSSAHPGPNAPLGDFCKTSTQPQANAQAALEQWAKAGMPPSKILLGLALYGYVSKSTDKKLTGSFAPASIRPPLATGMHRRRLPDARKTPAMGDLSSMWGQQISFSQLISSGALVKNAEGNYEAHNGYTMGWDNCSDTPVCG</sequence>
<dbReference type="Gene3D" id="3.20.20.80">
    <property type="entry name" value="Glycosidases"/>
    <property type="match status" value="1"/>
</dbReference>
<dbReference type="OMA" id="IDSAKLY"/>
<dbReference type="PANTHER" id="PTHR11177">
    <property type="entry name" value="CHITINASE"/>
    <property type="match status" value="1"/>
</dbReference>
<keyword evidence="2 7" id="KW-0378">Hydrolase</keyword>
<dbReference type="InterPro" id="IPR001579">
    <property type="entry name" value="Glyco_hydro_18_chit_AS"/>
</dbReference>
<organism evidence="10 11">
    <name type="scientific">Hypholoma sublateritium (strain FD-334 SS-4)</name>
    <dbReference type="NCBI Taxonomy" id="945553"/>
    <lineage>
        <taxon>Eukaryota</taxon>
        <taxon>Fungi</taxon>
        <taxon>Dikarya</taxon>
        <taxon>Basidiomycota</taxon>
        <taxon>Agaricomycotina</taxon>
        <taxon>Agaricomycetes</taxon>
        <taxon>Agaricomycetidae</taxon>
        <taxon>Agaricales</taxon>
        <taxon>Agaricineae</taxon>
        <taxon>Strophariaceae</taxon>
        <taxon>Hypholoma</taxon>
    </lineage>
</organism>
<comment type="catalytic activity">
    <reaction evidence="1">
        <text>Random endo-hydrolysis of N-acetyl-beta-D-glucosaminide (1-&gt;4)-beta-linkages in chitin and chitodextrins.</text>
        <dbReference type="EC" id="3.2.1.14"/>
    </reaction>
</comment>
<gene>
    <name evidence="10" type="ORF">HYPSUDRAFT_456017</name>
</gene>
<dbReference type="SMART" id="SM00636">
    <property type="entry name" value="Glyco_18"/>
    <property type="match status" value="1"/>
</dbReference>
<evidence type="ECO:0000256" key="7">
    <source>
        <dbReference type="RuleBase" id="RU000489"/>
    </source>
</evidence>
<reference evidence="11" key="1">
    <citation type="submission" date="2014-04" db="EMBL/GenBank/DDBJ databases">
        <title>Evolutionary Origins and Diversification of the Mycorrhizal Mutualists.</title>
        <authorList>
            <consortium name="DOE Joint Genome Institute"/>
            <consortium name="Mycorrhizal Genomics Consortium"/>
            <person name="Kohler A."/>
            <person name="Kuo A."/>
            <person name="Nagy L.G."/>
            <person name="Floudas D."/>
            <person name="Copeland A."/>
            <person name="Barry K.W."/>
            <person name="Cichocki N."/>
            <person name="Veneault-Fourrey C."/>
            <person name="LaButti K."/>
            <person name="Lindquist E.A."/>
            <person name="Lipzen A."/>
            <person name="Lundell T."/>
            <person name="Morin E."/>
            <person name="Murat C."/>
            <person name="Riley R."/>
            <person name="Ohm R."/>
            <person name="Sun H."/>
            <person name="Tunlid A."/>
            <person name="Henrissat B."/>
            <person name="Grigoriev I.V."/>
            <person name="Hibbett D.S."/>
            <person name="Martin F."/>
        </authorList>
    </citation>
    <scope>NUCLEOTIDE SEQUENCE [LARGE SCALE GENOMIC DNA]</scope>
    <source>
        <strain evidence="11">FD-334 SS-4</strain>
    </source>
</reference>
<dbReference type="EMBL" id="KN817534">
    <property type="protein sequence ID" value="KJA24940.1"/>
    <property type="molecule type" value="Genomic_DNA"/>
</dbReference>
<dbReference type="InterPro" id="IPR050314">
    <property type="entry name" value="Glycosyl_Hydrlase_18"/>
</dbReference>
<evidence type="ECO:0000259" key="9">
    <source>
        <dbReference type="PROSITE" id="PS51910"/>
    </source>
</evidence>
<keyword evidence="5 7" id="KW-0326">Glycosidase</keyword>
<proteinExistence type="inferred from homology"/>
<dbReference type="GO" id="GO:0008843">
    <property type="term" value="F:endochitinase activity"/>
    <property type="evidence" value="ECO:0007669"/>
    <property type="project" value="UniProtKB-EC"/>
</dbReference>
<feature type="domain" description="GH18" evidence="9">
    <location>
        <begin position="1"/>
        <end position="247"/>
    </location>
</feature>
<dbReference type="STRING" id="945553.A0A0D2Q033"/>
<dbReference type="InterPro" id="IPR011583">
    <property type="entry name" value="Chitinase_II/V-like_cat"/>
</dbReference>
<keyword evidence="11" id="KW-1185">Reference proteome</keyword>
<dbReference type="GO" id="GO:0005576">
    <property type="term" value="C:extracellular region"/>
    <property type="evidence" value="ECO:0007669"/>
    <property type="project" value="TreeGrafter"/>
</dbReference>
<keyword evidence="4" id="KW-0119">Carbohydrate metabolism</keyword>
<evidence type="ECO:0000256" key="3">
    <source>
        <dbReference type="ARBA" id="ARBA00023024"/>
    </source>
</evidence>
<evidence type="ECO:0000313" key="10">
    <source>
        <dbReference type="EMBL" id="KJA24940.1"/>
    </source>
</evidence>
<dbReference type="GO" id="GO:0000272">
    <property type="term" value="P:polysaccharide catabolic process"/>
    <property type="evidence" value="ECO:0007669"/>
    <property type="project" value="UniProtKB-KW"/>
</dbReference>
<dbReference type="Proteomes" id="UP000054270">
    <property type="component" value="Unassembled WGS sequence"/>
</dbReference>
<dbReference type="SUPFAM" id="SSF51445">
    <property type="entry name" value="(Trans)glycosidases"/>
    <property type="match status" value="1"/>
</dbReference>
<evidence type="ECO:0000256" key="1">
    <source>
        <dbReference type="ARBA" id="ARBA00000822"/>
    </source>
</evidence>
<dbReference type="OrthoDB" id="73875at2759"/>
<keyword evidence="3" id="KW-0146">Chitin degradation</keyword>
<dbReference type="PANTHER" id="PTHR11177:SF317">
    <property type="entry name" value="CHITINASE 12-RELATED"/>
    <property type="match status" value="1"/>
</dbReference>
<dbReference type="InterPro" id="IPR017853">
    <property type="entry name" value="GH"/>
</dbReference>
<evidence type="ECO:0000256" key="4">
    <source>
        <dbReference type="ARBA" id="ARBA00023277"/>
    </source>
</evidence>
<dbReference type="InterPro" id="IPR001223">
    <property type="entry name" value="Glyco_hydro18_cat"/>
</dbReference>
<evidence type="ECO:0000256" key="2">
    <source>
        <dbReference type="ARBA" id="ARBA00022801"/>
    </source>
</evidence>
<dbReference type="PROSITE" id="PS01095">
    <property type="entry name" value="GH18_1"/>
    <property type="match status" value="1"/>
</dbReference>
<evidence type="ECO:0000256" key="5">
    <source>
        <dbReference type="ARBA" id="ARBA00023295"/>
    </source>
</evidence>
<protein>
    <submittedName>
        <fullName evidence="10">Glycoside hydrolase family 18 protein</fullName>
    </submittedName>
</protein>
<evidence type="ECO:0000256" key="6">
    <source>
        <dbReference type="ARBA" id="ARBA00023326"/>
    </source>
</evidence>
<comment type="similarity">
    <text evidence="8">Belongs to the glycosyl hydrolase 18 family.</text>
</comment>
<keyword evidence="6" id="KW-0624">Polysaccharide degradation</keyword>
<dbReference type="GO" id="GO:0008061">
    <property type="term" value="F:chitin binding"/>
    <property type="evidence" value="ECO:0007669"/>
    <property type="project" value="InterPro"/>
</dbReference>